<evidence type="ECO:0000256" key="2">
    <source>
        <dbReference type="ARBA" id="ARBA00005642"/>
    </source>
</evidence>
<feature type="active site" description="Nucleophile" evidence="5">
    <location>
        <position position="44"/>
    </location>
</feature>
<dbReference type="GO" id="GO:0160148">
    <property type="term" value="F:tRNA pseudouridine(55) synthase activity"/>
    <property type="evidence" value="ECO:0007669"/>
    <property type="project" value="UniProtKB-EC"/>
</dbReference>
<dbReference type="SUPFAM" id="SSF55120">
    <property type="entry name" value="Pseudouridine synthase"/>
    <property type="match status" value="1"/>
</dbReference>
<dbReference type="Gene3D" id="3.30.2350.10">
    <property type="entry name" value="Pseudouridine synthase"/>
    <property type="match status" value="1"/>
</dbReference>
<evidence type="ECO:0000256" key="5">
    <source>
        <dbReference type="HAMAP-Rule" id="MF_01080"/>
    </source>
</evidence>
<evidence type="ECO:0000256" key="3">
    <source>
        <dbReference type="ARBA" id="ARBA00022694"/>
    </source>
</evidence>
<evidence type="ECO:0000256" key="1">
    <source>
        <dbReference type="ARBA" id="ARBA00000385"/>
    </source>
</evidence>
<evidence type="ECO:0000313" key="8">
    <source>
        <dbReference type="Proteomes" id="UP000295756"/>
    </source>
</evidence>
<dbReference type="EMBL" id="CP037939">
    <property type="protein sequence ID" value="QBR47776.1"/>
    <property type="molecule type" value="Genomic_DNA"/>
</dbReference>
<reference evidence="7 8" key="1">
    <citation type="submission" date="2019-03" db="EMBL/GenBank/DDBJ databases">
        <title>Complete Genome Sequence of Leuconostoc kimchii strain NKJ218 Isolated from Homemade Kimchi.</title>
        <authorList>
            <person name="Jung J.Y."/>
            <person name="Jin H.M."/>
            <person name="Jung J.-W."/>
            <person name="Lee S.-Y."/>
            <person name="Ryu B.-G."/>
            <person name="Han S.-S."/>
            <person name="Kang H.K."/>
            <person name="Choi H.W."/>
            <person name="Chung E.J."/>
            <person name="Choi K.-M."/>
        </authorList>
    </citation>
    <scope>NUCLEOTIDE SEQUENCE [LARGE SCALE GENOMIC DNA]</scope>
    <source>
        <strain evidence="7 8">NKJ218</strain>
    </source>
</reference>
<feature type="domain" description="Pseudouridine synthase II N-terminal" evidence="6">
    <location>
        <begin position="29"/>
        <end position="183"/>
    </location>
</feature>
<dbReference type="HAMAP" id="MF_01080">
    <property type="entry name" value="TruB_bact"/>
    <property type="match status" value="1"/>
</dbReference>
<organism evidence="7 8">
    <name type="scientific">Leuconostoc kimchii</name>
    <dbReference type="NCBI Taxonomy" id="136609"/>
    <lineage>
        <taxon>Bacteria</taxon>
        <taxon>Bacillati</taxon>
        <taxon>Bacillota</taxon>
        <taxon>Bacilli</taxon>
        <taxon>Lactobacillales</taxon>
        <taxon>Lactobacillaceae</taxon>
        <taxon>Leuconostoc</taxon>
    </lineage>
</organism>
<accession>A0ABX5SK97</accession>
<dbReference type="NCBIfam" id="TIGR00431">
    <property type="entry name" value="TruB"/>
    <property type="match status" value="1"/>
</dbReference>
<dbReference type="Pfam" id="PF01509">
    <property type="entry name" value="TruB_N"/>
    <property type="match status" value="1"/>
</dbReference>
<dbReference type="PANTHER" id="PTHR13767:SF2">
    <property type="entry name" value="PSEUDOURIDYLATE SYNTHASE TRUB1"/>
    <property type="match status" value="1"/>
</dbReference>
<keyword evidence="8" id="KW-1185">Reference proteome</keyword>
<dbReference type="Proteomes" id="UP000295756">
    <property type="component" value="Chromosome"/>
</dbReference>
<name>A0ABX5SK97_9LACO</name>
<keyword evidence="3 5" id="KW-0819">tRNA processing</keyword>
<comment type="similarity">
    <text evidence="2 5">Belongs to the pseudouridine synthase TruB family. Type 1 subfamily.</text>
</comment>
<dbReference type="CDD" id="cd02573">
    <property type="entry name" value="PseudoU_synth_EcTruB"/>
    <property type="match status" value="1"/>
</dbReference>
<dbReference type="EC" id="5.4.99.25" evidence="5"/>
<evidence type="ECO:0000259" key="6">
    <source>
        <dbReference type="Pfam" id="PF01509"/>
    </source>
</evidence>
<dbReference type="PANTHER" id="PTHR13767">
    <property type="entry name" value="TRNA-PSEUDOURIDINE SYNTHASE"/>
    <property type="match status" value="1"/>
</dbReference>
<gene>
    <name evidence="5 7" type="primary">truB</name>
    <name evidence="7" type="ORF">EW139_06440</name>
</gene>
<dbReference type="RefSeq" id="WP_013103959.1">
    <property type="nucleotide sequence ID" value="NZ_CP037939.1"/>
</dbReference>
<keyword evidence="4 5" id="KW-0413">Isomerase</keyword>
<evidence type="ECO:0000313" key="7">
    <source>
        <dbReference type="EMBL" id="QBR47776.1"/>
    </source>
</evidence>
<dbReference type="InterPro" id="IPR020103">
    <property type="entry name" value="PsdUridine_synth_cat_dom_sf"/>
</dbReference>
<evidence type="ECO:0000256" key="4">
    <source>
        <dbReference type="ARBA" id="ARBA00023235"/>
    </source>
</evidence>
<protein>
    <recommendedName>
        <fullName evidence="5">tRNA pseudouridine synthase B</fullName>
        <ecNumber evidence="5">5.4.99.25</ecNumber>
    </recommendedName>
    <alternativeName>
        <fullName evidence="5">tRNA pseudouridine(55) synthase</fullName>
        <shortName evidence="5">Psi55 synthase</shortName>
    </alternativeName>
    <alternativeName>
        <fullName evidence="5">tRNA pseudouridylate synthase</fullName>
    </alternativeName>
    <alternativeName>
        <fullName evidence="5">tRNA-uridine isomerase</fullName>
    </alternativeName>
</protein>
<proteinExistence type="inferred from homology"/>
<dbReference type="InterPro" id="IPR014780">
    <property type="entry name" value="tRNA_psdUridine_synth_TruB"/>
</dbReference>
<dbReference type="InterPro" id="IPR002501">
    <property type="entry name" value="PsdUridine_synth_N"/>
</dbReference>
<comment type="function">
    <text evidence="5">Responsible for synthesis of pseudouridine from uracil-55 in the psi GC loop of transfer RNAs.</text>
</comment>
<comment type="catalytic activity">
    <reaction evidence="1 5">
        <text>uridine(55) in tRNA = pseudouridine(55) in tRNA</text>
        <dbReference type="Rhea" id="RHEA:42532"/>
        <dbReference type="Rhea" id="RHEA-COMP:10101"/>
        <dbReference type="Rhea" id="RHEA-COMP:10102"/>
        <dbReference type="ChEBI" id="CHEBI:65314"/>
        <dbReference type="ChEBI" id="CHEBI:65315"/>
        <dbReference type="EC" id="5.4.99.25"/>
    </reaction>
</comment>
<sequence length="305" mass="34161">MVKNSIIDGIIVVNKPRGLTSFDVVSRIRRVVGQKRVGHAGTLDPNVDGVLVIALGKATKLIDELQARPKRYIGSITLGFATETEDLDGEIIAQQAIEKPYTDEAIDNAIVQLNGDIKQIAPMFSAVKVNGKRLYEYARAGEVIERPVRDAFIYDYHRTSPITYQNAQQQFDFVAKVSKGTYIRTLAVDTGRQLGVPATMTSLTRIMGSGMSIDQATDLQDILVLERESLLKLIIPIKDILTWPTKELSDDEWFAVKNGQKISEWAIIDDSAYLQLTYHGDLKAVYAYNNEKSLWQSRYVFTNES</sequence>